<evidence type="ECO:0000256" key="7">
    <source>
        <dbReference type="ARBA" id="ARBA00023054"/>
    </source>
</evidence>
<comment type="caution">
    <text evidence="11">The sequence shown here is derived from an EMBL/GenBank/DDBJ whole genome shotgun (WGS) entry which is preliminary data.</text>
</comment>
<feature type="compositionally biased region" description="Basic and acidic residues" evidence="10">
    <location>
        <begin position="256"/>
        <end position="267"/>
    </location>
</feature>
<evidence type="ECO:0000313" key="11">
    <source>
        <dbReference type="EMBL" id="KAK0321909.1"/>
    </source>
</evidence>
<organism evidence="11 12">
    <name type="scientific">Friedmanniomyces endolithicus</name>
    <dbReference type="NCBI Taxonomy" id="329885"/>
    <lineage>
        <taxon>Eukaryota</taxon>
        <taxon>Fungi</taxon>
        <taxon>Dikarya</taxon>
        <taxon>Ascomycota</taxon>
        <taxon>Pezizomycotina</taxon>
        <taxon>Dothideomycetes</taxon>
        <taxon>Dothideomycetidae</taxon>
        <taxon>Mycosphaerellales</taxon>
        <taxon>Teratosphaeriaceae</taxon>
        <taxon>Friedmanniomyces</taxon>
    </lineage>
</organism>
<dbReference type="GO" id="GO:0005730">
    <property type="term" value="C:nucleolus"/>
    <property type="evidence" value="ECO:0007669"/>
    <property type="project" value="UniProtKB-SubCell"/>
</dbReference>
<evidence type="ECO:0000256" key="9">
    <source>
        <dbReference type="SAM" id="Coils"/>
    </source>
</evidence>
<reference evidence="11" key="1">
    <citation type="submission" date="2021-12" db="EMBL/GenBank/DDBJ databases">
        <title>Black yeast isolated from Biological Soil Crust.</title>
        <authorList>
            <person name="Kurbessoian T."/>
        </authorList>
    </citation>
    <scope>NUCLEOTIDE SEQUENCE</scope>
    <source>
        <strain evidence="11">CCFEE 5208</strain>
    </source>
</reference>
<evidence type="ECO:0000256" key="4">
    <source>
        <dbReference type="ARBA" id="ARBA00018689"/>
    </source>
</evidence>
<evidence type="ECO:0000256" key="2">
    <source>
        <dbReference type="ARBA" id="ARBA00004604"/>
    </source>
</evidence>
<comment type="similarity">
    <text evidence="3">Belongs to the EFG1 family.</text>
</comment>
<protein>
    <recommendedName>
        <fullName evidence="4">rRNA-processing protein EFG1</fullName>
    </recommendedName>
    <alternativeName>
        <fullName evidence="5">rRNA-processing protein efg1</fullName>
    </alternativeName>
</protein>
<feature type="coiled-coil region" evidence="9">
    <location>
        <begin position="88"/>
        <end position="146"/>
    </location>
</feature>
<keyword evidence="6" id="KW-0698">rRNA processing</keyword>
<gene>
    <name evidence="11" type="ORF">LTR82_006880</name>
</gene>
<comment type="function">
    <text evidence="1">Involved in rRNA processing.</text>
</comment>
<evidence type="ECO:0000313" key="12">
    <source>
        <dbReference type="Proteomes" id="UP001168146"/>
    </source>
</evidence>
<dbReference type="Proteomes" id="UP001168146">
    <property type="component" value="Unassembled WGS sequence"/>
</dbReference>
<accession>A0AAN6J9V5</accession>
<evidence type="ECO:0000256" key="6">
    <source>
        <dbReference type="ARBA" id="ARBA00022552"/>
    </source>
</evidence>
<dbReference type="GO" id="GO:0000462">
    <property type="term" value="P:maturation of SSU-rRNA from tricistronic rRNA transcript (SSU-rRNA, 5.8S rRNA, LSU-rRNA)"/>
    <property type="evidence" value="ECO:0007669"/>
    <property type="project" value="TreeGrafter"/>
</dbReference>
<dbReference type="EMBL" id="JASUXU010000018">
    <property type="protein sequence ID" value="KAK0321909.1"/>
    <property type="molecule type" value="Genomic_DNA"/>
</dbReference>
<dbReference type="PANTHER" id="PTHR33911:SF1">
    <property type="entry name" value="RRNA-PROCESSING PROTEIN EFG1"/>
    <property type="match status" value="1"/>
</dbReference>
<proteinExistence type="inferred from homology"/>
<evidence type="ECO:0000256" key="1">
    <source>
        <dbReference type="ARBA" id="ARBA00002773"/>
    </source>
</evidence>
<feature type="region of interest" description="Disordered" evidence="10">
    <location>
        <begin position="230"/>
        <end position="291"/>
    </location>
</feature>
<feature type="region of interest" description="Disordered" evidence="10">
    <location>
        <begin position="12"/>
        <end position="61"/>
    </location>
</feature>
<sequence>MAVMCMLMKTASMATKRPHPESAIHPSRLAQVPPEPSRKRRKQTEKPAHISGPSFKKAHPVHDLKAQIRSLRRLLEHNNKSKLPATVRVEKERALQSAQRELVEAERARKRSDIIGRWHKLRFFERQKASKRVKRLKKELAEAGGHELKVEEKLRDAEVDVNYAIYYPLEKEYAPLFAKKKKQDDAAEADDESPEPAEYEREGDSEIWQLVKKCMTDGTLEALRNGKLTADKHNLEPGAEQSTVPAPIVQPRKQRQKADPKPLDGNRRERRKAAAVAKAESDDDSEGGFFE</sequence>
<name>A0AAN6J9V5_9PEZI</name>
<feature type="compositionally biased region" description="Acidic residues" evidence="10">
    <location>
        <begin position="186"/>
        <end position="197"/>
    </location>
</feature>
<dbReference type="InterPro" id="IPR050786">
    <property type="entry name" value="EFG1_rRNA-proc"/>
</dbReference>
<keyword evidence="8" id="KW-0539">Nucleus</keyword>
<feature type="region of interest" description="Disordered" evidence="10">
    <location>
        <begin position="184"/>
        <end position="204"/>
    </location>
</feature>
<feature type="compositionally biased region" description="Acidic residues" evidence="10">
    <location>
        <begin position="281"/>
        <end position="291"/>
    </location>
</feature>
<comment type="subcellular location">
    <subcellularLocation>
        <location evidence="2">Nucleus</location>
        <location evidence="2">Nucleolus</location>
    </subcellularLocation>
</comment>
<dbReference type="InterPro" id="IPR019310">
    <property type="entry name" value="Efg1"/>
</dbReference>
<dbReference type="Pfam" id="PF10153">
    <property type="entry name" value="Efg1"/>
    <property type="match status" value="1"/>
</dbReference>
<evidence type="ECO:0000256" key="8">
    <source>
        <dbReference type="ARBA" id="ARBA00023242"/>
    </source>
</evidence>
<dbReference type="PANTHER" id="PTHR33911">
    <property type="entry name" value="RRNA-PROCESSING PROTEIN EFG1"/>
    <property type="match status" value="1"/>
</dbReference>
<evidence type="ECO:0000256" key="10">
    <source>
        <dbReference type="SAM" id="MobiDB-lite"/>
    </source>
</evidence>
<dbReference type="AlphaFoldDB" id="A0AAN6J9V5"/>
<evidence type="ECO:0000256" key="5">
    <source>
        <dbReference type="ARBA" id="ARBA00019827"/>
    </source>
</evidence>
<dbReference type="GO" id="GO:0030688">
    <property type="term" value="C:preribosome, small subunit precursor"/>
    <property type="evidence" value="ECO:0007669"/>
    <property type="project" value="TreeGrafter"/>
</dbReference>
<keyword evidence="7 9" id="KW-0175">Coiled coil</keyword>
<evidence type="ECO:0000256" key="3">
    <source>
        <dbReference type="ARBA" id="ARBA00006916"/>
    </source>
</evidence>